<proteinExistence type="predicted"/>
<protein>
    <submittedName>
        <fullName evidence="1">Uncharacterized protein</fullName>
    </submittedName>
</protein>
<keyword evidence="2" id="KW-1185">Reference proteome</keyword>
<dbReference type="Proteomes" id="UP000051936">
    <property type="component" value="Unassembled WGS sequence"/>
</dbReference>
<evidence type="ECO:0000313" key="2">
    <source>
        <dbReference type="Proteomes" id="UP000051936"/>
    </source>
</evidence>
<accession>A0A0R3D5Q9</accession>
<name>A0A0R3D5Q9_9BRAD</name>
<sequence length="75" mass="8415">MAEAEVIGEYLHRRSLLVRATVGPVWRLEARAIYHIARPRPSICGSGVGIMQDMVEMADLEARKLTGLPRRRDGD</sequence>
<dbReference type="EMBL" id="LJYG01000108">
    <property type="protein sequence ID" value="KRQ03646.1"/>
    <property type="molecule type" value="Genomic_DNA"/>
</dbReference>
<organism evidence="1 2">
    <name type="scientific">Bradyrhizobium manausense</name>
    <dbReference type="NCBI Taxonomy" id="989370"/>
    <lineage>
        <taxon>Bacteria</taxon>
        <taxon>Pseudomonadati</taxon>
        <taxon>Pseudomonadota</taxon>
        <taxon>Alphaproteobacteria</taxon>
        <taxon>Hyphomicrobiales</taxon>
        <taxon>Nitrobacteraceae</taxon>
        <taxon>Bradyrhizobium</taxon>
    </lineage>
</organism>
<reference evidence="1 2" key="1">
    <citation type="submission" date="2015-09" db="EMBL/GenBank/DDBJ databases">
        <title>Draft Genome Sequence of Bradyrhizobium manausense Strain BR 3351T, a Novel Symbiotic Nitrogen-Fixing Alphaproteobacterium Isolated from Brazilian Amazon Rain Forest.</title>
        <authorList>
            <person name="De Araujo J.L."/>
            <person name="Zilli J.E."/>
        </authorList>
    </citation>
    <scope>NUCLEOTIDE SEQUENCE [LARGE SCALE GENOMIC DNA]</scope>
    <source>
        <strain evidence="1 2">BR3351</strain>
    </source>
</reference>
<evidence type="ECO:0000313" key="1">
    <source>
        <dbReference type="EMBL" id="KRQ03646.1"/>
    </source>
</evidence>
<gene>
    <name evidence="1" type="ORF">AOQ71_33815</name>
</gene>
<comment type="caution">
    <text evidence="1">The sequence shown here is derived from an EMBL/GenBank/DDBJ whole genome shotgun (WGS) entry which is preliminary data.</text>
</comment>
<dbReference type="AlphaFoldDB" id="A0A0R3D5Q9"/>